<dbReference type="InterPro" id="IPR038763">
    <property type="entry name" value="DHH_sf"/>
</dbReference>
<dbReference type="InterPro" id="IPR003156">
    <property type="entry name" value="DHHA1_dom"/>
</dbReference>
<proteinExistence type="predicted"/>
<feature type="domain" description="DDH" evidence="1">
    <location>
        <begin position="17"/>
        <end position="155"/>
    </location>
</feature>
<dbReference type="EMBL" id="CP007646">
    <property type="protein sequence ID" value="AIR10777.1"/>
    <property type="molecule type" value="Genomic_DNA"/>
</dbReference>
<evidence type="ECO:0000313" key="3">
    <source>
        <dbReference type="EMBL" id="AIR10777.1"/>
    </source>
</evidence>
<sequence length="324" mass="36075">MTVEKEIIQKIEEYDTIIIHRHQHPDPDAYGSQGGLATAIMQSFPAKKVYQVGKNIPGLNWITVENEDLPDETYKNALVIVTDTANTPRVDDDRYNKGDFLIKIDHHPNDDQYGDLSLVNTNASSCSEIIHDLILASEGKLELTAEVAEKLYAGISSDTGRFMYDATTAHTMEVVASLMRTGIDTSKINRRLDSITLPVARLSAYVYENMKITKNNAAYIILNHDKIEEFDLGDAGTSAVVPLLGKINTTICWTVFVQQKDGTYRLRVRSKGPVINELAKEYQGGGHLLASGARIDDANEIPAYIEKLDGLAKKFAEEHDMTDW</sequence>
<dbReference type="Pfam" id="PF02272">
    <property type="entry name" value="DHHA1"/>
    <property type="match status" value="1"/>
</dbReference>
<gene>
    <name evidence="3" type="ORF">LSJ_1104c</name>
</gene>
<dbReference type="Proteomes" id="UP000029488">
    <property type="component" value="Chromosome"/>
</dbReference>
<dbReference type="Gene3D" id="3.90.1640.10">
    <property type="entry name" value="inorganic pyrophosphatase (n-terminal core)"/>
    <property type="match status" value="1"/>
</dbReference>
<dbReference type="PANTHER" id="PTHR47618">
    <property type="entry name" value="BIFUNCTIONAL OLIGORIBONUCLEASE AND PAP PHOSPHATASE NRNA"/>
    <property type="match status" value="1"/>
</dbReference>
<dbReference type="Pfam" id="PF01368">
    <property type="entry name" value="DHH"/>
    <property type="match status" value="1"/>
</dbReference>
<feature type="domain" description="DHHA1" evidence="2">
    <location>
        <begin position="243"/>
        <end position="313"/>
    </location>
</feature>
<evidence type="ECO:0000259" key="2">
    <source>
        <dbReference type="Pfam" id="PF02272"/>
    </source>
</evidence>
<protein>
    <submittedName>
        <fullName evidence="3">Phosphoesterase, DHH family protein</fullName>
    </submittedName>
</protein>
<organism evidence="3 4">
    <name type="scientific">Ligilactobacillus salivarius</name>
    <dbReference type="NCBI Taxonomy" id="1624"/>
    <lineage>
        <taxon>Bacteria</taxon>
        <taxon>Bacillati</taxon>
        <taxon>Bacillota</taxon>
        <taxon>Bacilli</taxon>
        <taxon>Lactobacillales</taxon>
        <taxon>Lactobacillaceae</taxon>
        <taxon>Ligilactobacillus</taxon>
    </lineage>
</organism>
<dbReference type="SUPFAM" id="SSF64182">
    <property type="entry name" value="DHH phosphoesterases"/>
    <property type="match status" value="1"/>
</dbReference>
<dbReference type="RefSeq" id="WP_044005010.1">
    <property type="nucleotide sequence ID" value="NZ_CP007646.1"/>
</dbReference>
<evidence type="ECO:0000313" key="4">
    <source>
        <dbReference type="Proteomes" id="UP000029488"/>
    </source>
</evidence>
<dbReference type="KEGG" id="lsj:LSJ_1104c"/>
<accession>A0A089RW19</accession>
<dbReference type="InterPro" id="IPR051319">
    <property type="entry name" value="Oligoribo/pAp-PDE_c-di-AMP_PDE"/>
</dbReference>
<dbReference type="AlphaFoldDB" id="A0A089RW19"/>
<reference evidence="3 4" key="1">
    <citation type="journal article" date="2014" name="BMC Genomics">
        <title>Unusual genome complexity in Lactobacillus salivarius JCM1046.</title>
        <authorList>
            <person name="Raftis E.J."/>
            <person name="Forde B.M."/>
            <person name="Claesson M.J."/>
            <person name="O'Toole P.W."/>
        </authorList>
    </citation>
    <scope>NUCLEOTIDE SEQUENCE [LARGE SCALE GENOMIC DNA]</scope>
    <source>
        <strain evidence="3 4">JCM1046</strain>
    </source>
</reference>
<evidence type="ECO:0000259" key="1">
    <source>
        <dbReference type="Pfam" id="PF01368"/>
    </source>
</evidence>
<dbReference type="PANTHER" id="PTHR47618:SF1">
    <property type="entry name" value="BIFUNCTIONAL OLIGORIBONUCLEASE AND PAP PHOSPHATASE NRNA"/>
    <property type="match status" value="1"/>
</dbReference>
<dbReference type="GO" id="GO:0003676">
    <property type="term" value="F:nucleic acid binding"/>
    <property type="evidence" value="ECO:0007669"/>
    <property type="project" value="InterPro"/>
</dbReference>
<dbReference type="Gene3D" id="3.10.310.30">
    <property type="match status" value="1"/>
</dbReference>
<name>A0A089RW19_9LACO</name>
<dbReference type="InterPro" id="IPR001667">
    <property type="entry name" value="DDH_dom"/>
</dbReference>